<dbReference type="KEGG" id="bcai:K788_00003320"/>
<evidence type="ECO:0000313" key="1">
    <source>
        <dbReference type="EMBL" id="ALL68313.1"/>
    </source>
</evidence>
<name>A0A0P0RHS1_9BURK</name>
<dbReference type="Proteomes" id="UP000019146">
    <property type="component" value="Chromosome 2"/>
</dbReference>
<sequence length="38" mass="4424">MNQLSASEYQLRYRMSFELIFDDGMLCVDPGSHPVFLI</sequence>
<protein>
    <submittedName>
        <fullName evidence="1">Uncharacterized protein</fullName>
    </submittedName>
</protein>
<dbReference type="EMBL" id="CP012747">
    <property type="protein sequence ID" value="ALL68313.1"/>
    <property type="molecule type" value="Genomic_DNA"/>
</dbReference>
<accession>A0A0P0RHS1</accession>
<dbReference type="AlphaFoldDB" id="A0A0P0RHS1"/>
<proteinExistence type="predicted"/>
<evidence type="ECO:0000313" key="2">
    <source>
        <dbReference type="Proteomes" id="UP000019146"/>
    </source>
</evidence>
<gene>
    <name evidence="1" type="ORF">K788_00003320</name>
</gene>
<reference evidence="1 2" key="1">
    <citation type="journal article" date="2014" name="Genome Announc.">
        <title>Draft Genome Sequence of the Haloacid-Degrading Burkholderia caribensis Strain MBA4.</title>
        <authorList>
            <person name="Pan Y."/>
            <person name="Kong K.F."/>
            <person name="Tsang J.S."/>
        </authorList>
    </citation>
    <scope>NUCLEOTIDE SEQUENCE [LARGE SCALE GENOMIC DNA]</scope>
    <source>
        <strain evidence="1 2">MBA4</strain>
    </source>
</reference>
<organism evidence="1 2">
    <name type="scientific">Paraburkholderia caribensis MBA4</name>
    <dbReference type="NCBI Taxonomy" id="1323664"/>
    <lineage>
        <taxon>Bacteria</taxon>
        <taxon>Pseudomonadati</taxon>
        <taxon>Pseudomonadota</taxon>
        <taxon>Betaproteobacteria</taxon>
        <taxon>Burkholderiales</taxon>
        <taxon>Burkholderiaceae</taxon>
        <taxon>Paraburkholderia</taxon>
    </lineage>
</organism>